<dbReference type="CDD" id="cd06224">
    <property type="entry name" value="REM"/>
    <property type="match status" value="1"/>
</dbReference>
<dbReference type="STRING" id="1336337.A0A3N4K517"/>
<dbReference type="Gene3D" id="1.10.840.10">
    <property type="entry name" value="Ras guanine-nucleotide exchange factors catalytic domain"/>
    <property type="match status" value="1"/>
</dbReference>
<feature type="domain" description="Ras-GEF" evidence="4">
    <location>
        <begin position="838"/>
        <end position="1075"/>
    </location>
</feature>
<dbReference type="EMBL" id="ML120353">
    <property type="protein sequence ID" value="RPB05463.1"/>
    <property type="molecule type" value="Genomic_DNA"/>
</dbReference>
<feature type="region of interest" description="Disordered" evidence="3">
    <location>
        <begin position="494"/>
        <end position="525"/>
    </location>
</feature>
<dbReference type="OrthoDB" id="28357at2759"/>
<dbReference type="PANTHER" id="PTHR23113">
    <property type="entry name" value="GUANINE NUCLEOTIDE EXCHANGE FACTOR"/>
    <property type="match status" value="1"/>
</dbReference>
<dbReference type="Gene3D" id="3.40.50.300">
    <property type="entry name" value="P-loop containing nucleotide triphosphate hydrolases"/>
    <property type="match status" value="1"/>
</dbReference>
<feature type="compositionally biased region" description="Low complexity" evidence="3">
    <location>
        <begin position="130"/>
        <end position="141"/>
    </location>
</feature>
<dbReference type="Pfam" id="PF00617">
    <property type="entry name" value="RasGEF"/>
    <property type="match status" value="1"/>
</dbReference>
<dbReference type="Gene3D" id="1.20.870.10">
    <property type="entry name" value="Son of sevenless (SoS) protein Chain: S domain 1"/>
    <property type="match status" value="1"/>
</dbReference>
<dbReference type="InterPro" id="IPR036964">
    <property type="entry name" value="RASGEF_cat_dom_sf"/>
</dbReference>
<feature type="region of interest" description="Disordered" evidence="3">
    <location>
        <begin position="112"/>
        <end position="228"/>
    </location>
</feature>
<dbReference type="Proteomes" id="UP000276215">
    <property type="component" value="Unassembled WGS sequence"/>
</dbReference>
<name>A0A3N4K517_9PEZI</name>
<dbReference type="GO" id="GO:0005085">
    <property type="term" value="F:guanyl-nucleotide exchange factor activity"/>
    <property type="evidence" value="ECO:0007669"/>
    <property type="project" value="UniProtKB-KW"/>
</dbReference>
<protein>
    <submittedName>
        <fullName evidence="6">Ras GEF</fullName>
    </submittedName>
</protein>
<dbReference type="InterPro" id="IPR001895">
    <property type="entry name" value="RASGEF_cat_dom"/>
</dbReference>
<feature type="region of interest" description="Disordered" evidence="3">
    <location>
        <begin position="413"/>
        <end position="455"/>
    </location>
</feature>
<feature type="compositionally biased region" description="Low complexity" evidence="3">
    <location>
        <begin position="184"/>
        <end position="221"/>
    </location>
</feature>
<gene>
    <name evidence="6" type="ORF">L873DRAFT_1663130</name>
</gene>
<reference evidence="6 7" key="1">
    <citation type="journal article" date="2018" name="Nat. Ecol. Evol.">
        <title>Pezizomycetes genomes reveal the molecular basis of ectomycorrhizal truffle lifestyle.</title>
        <authorList>
            <person name="Murat C."/>
            <person name="Payen T."/>
            <person name="Noel B."/>
            <person name="Kuo A."/>
            <person name="Morin E."/>
            <person name="Chen J."/>
            <person name="Kohler A."/>
            <person name="Krizsan K."/>
            <person name="Balestrini R."/>
            <person name="Da Silva C."/>
            <person name="Montanini B."/>
            <person name="Hainaut M."/>
            <person name="Levati E."/>
            <person name="Barry K.W."/>
            <person name="Belfiori B."/>
            <person name="Cichocki N."/>
            <person name="Clum A."/>
            <person name="Dockter R.B."/>
            <person name="Fauchery L."/>
            <person name="Guy J."/>
            <person name="Iotti M."/>
            <person name="Le Tacon F."/>
            <person name="Lindquist E.A."/>
            <person name="Lipzen A."/>
            <person name="Malagnac F."/>
            <person name="Mello A."/>
            <person name="Molinier V."/>
            <person name="Miyauchi S."/>
            <person name="Poulain J."/>
            <person name="Riccioni C."/>
            <person name="Rubini A."/>
            <person name="Sitrit Y."/>
            <person name="Splivallo R."/>
            <person name="Traeger S."/>
            <person name="Wang M."/>
            <person name="Zifcakova L."/>
            <person name="Wipf D."/>
            <person name="Zambonelli A."/>
            <person name="Paolocci F."/>
            <person name="Nowrousian M."/>
            <person name="Ottonello S."/>
            <person name="Baldrian P."/>
            <person name="Spatafora J.W."/>
            <person name="Henrissat B."/>
            <person name="Nagy L.G."/>
            <person name="Aury J.M."/>
            <person name="Wincker P."/>
            <person name="Grigoriev I.V."/>
            <person name="Bonfante P."/>
            <person name="Martin F.M."/>
        </authorList>
    </citation>
    <scope>NUCLEOTIDE SEQUENCE [LARGE SCALE GENOMIC DNA]</scope>
    <source>
        <strain evidence="6 7">120613-1</strain>
    </source>
</reference>
<feature type="compositionally biased region" description="Polar residues" evidence="3">
    <location>
        <begin position="506"/>
        <end position="525"/>
    </location>
</feature>
<feature type="compositionally biased region" description="Polar residues" evidence="3">
    <location>
        <begin position="538"/>
        <end position="562"/>
    </location>
</feature>
<feature type="compositionally biased region" description="Low complexity" evidence="3">
    <location>
        <begin position="494"/>
        <end position="505"/>
    </location>
</feature>
<dbReference type="InterPro" id="IPR000651">
    <property type="entry name" value="Ras-like_Gua-exchang_fac_N"/>
</dbReference>
<dbReference type="PANTHER" id="PTHR23113:SF348">
    <property type="entry name" value="GUANYL-NUCLEOTIDE EXCHANGE FACTOR RASGEF, PUTATIVE (AFU_ORTHOLOGUE AFUA_1G04700)-RELATED"/>
    <property type="match status" value="1"/>
</dbReference>
<dbReference type="SMART" id="SM00147">
    <property type="entry name" value="RasGEF"/>
    <property type="match status" value="1"/>
</dbReference>
<evidence type="ECO:0000256" key="1">
    <source>
        <dbReference type="ARBA" id="ARBA00022658"/>
    </source>
</evidence>
<evidence type="ECO:0000313" key="7">
    <source>
        <dbReference type="Proteomes" id="UP000276215"/>
    </source>
</evidence>
<feature type="compositionally biased region" description="Polar residues" evidence="3">
    <location>
        <begin position="439"/>
        <end position="455"/>
    </location>
</feature>
<keyword evidence="1 2" id="KW-0344">Guanine-nucleotide releasing factor</keyword>
<evidence type="ECO:0000259" key="4">
    <source>
        <dbReference type="PROSITE" id="PS50009"/>
    </source>
</evidence>
<proteinExistence type="predicted"/>
<evidence type="ECO:0000256" key="3">
    <source>
        <dbReference type="SAM" id="MobiDB-lite"/>
    </source>
</evidence>
<dbReference type="InterPro" id="IPR027417">
    <property type="entry name" value="P-loop_NTPase"/>
</dbReference>
<dbReference type="SUPFAM" id="SSF52540">
    <property type="entry name" value="P-loop containing nucleoside triphosphate hydrolases"/>
    <property type="match status" value="1"/>
</dbReference>
<organism evidence="6 7">
    <name type="scientific">Choiromyces venosus 120613-1</name>
    <dbReference type="NCBI Taxonomy" id="1336337"/>
    <lineage>
        <taxon>Eukaryota</taxon>
        <taxon>Fungi</taxon>
        <taxon>Dikarya</taxon>
        <taxon>Ascomycota</taxon>
        <taxon>Pezizomycotina</taxon>
        <taxon>Pezizomycetes</taxon>
        <taxon>Pezizales</taxon>
        <taxon>Tuberaceae</taxon>
        <taxon>Choiromyces</taxon>
    </lineage>
</organism>
<evidence type="ECO:0000313" key="6">
    <source>
        <dbReference type="EMBL" id="RPB05463.1"/>
    </source>
</evidence>
<dbReference type="PROSITE" id="PS50212">
    <property type="entry name" value="RASGEF_NTER"/>
    <property type="match status" value="1"/>
</dbReference>
<dbReference type="SMART" id="SM00229">
    <property type="entry name" value="RasGEFN"/>
    <property type="match status" value="1"/>
</dbReference>
<dbReference type="PROSITE" id="PS50009">
    <property type="entry name" value="RASGEF_CAT"/>
    <property type="match status" value="1"/>
</dbReference>
<evidence type="ECO:0000256" key="2">
    <source>
        <dbReference type="PROSITE-ProRule" id="PRU00168"/>
    </source>
</evidence>
<feature type="region of interest" description="Disordered" evidence="3">
    <location>
        <begin position="538"/>
        <end position="586"/>
    </location>
</feature>
<dbReference type="CDD" id="cd00882">
    <property type="entry name" value="Ras_like_GTPase"/>
    <property type="match status" value="1"/>
</dbReference>
<dbReference type="InterPro" id="IPR023578">
    <property type="entry name" value="Ras_GEF_dom_sf"/>
</dbReference>
<feature type="compositionally biased region" description="Low complexity" evidence="3">
    <location>
        <begin position="427"/>
        <end position="438"/>
    </location>
</feature>
<feature type="region of interest" description="Disordered" evidence="3">
    <location>
        <begin position="1"/>
        <end position="84"/>
    </location>
</feature>
<dbReference type="Pfam" id="PF00618">
    <property type="entry name" value="RasGEF_N"/>
    <property type="match status" value="1"/>
</dbReference>
<feature type="domain" description="N-terminal Ras-GEF" evidence="5">
    <location>
        <begin position="603"/>
        <end position="727"/>
    </location>
</feature>
<dbReference type="GO" id="GO:0005886">
    <property type="term" value="C:plasma membrane"/>
    <property type="evidence" value="ECO:0007669"/>
    <property type="project" value="TreeGrafter"/>
</dbReference>
<dbReference type="SUPFAM" id="SSF48366">
    <property type="entry name" value="Ras GEF"/>
    <property type="match status" value="1"/>
</dbReference>
<dbReference type="InterPro" id="IPR008937">
    <property type="entry name" value="Ras-like_GEF"/>
</dbReference>
<accession>A0A3N4K517</accession>
<dbReference type="GO" id="GO:0007265">
    <property type="term" value="P:Ras protein signal transduction"/>
    <property type="evidence" value="ECO:0007669"/>
    <property type="project" value="TreeGrafter"/>
</dbReference>
<evidence type="ECO:0000259" key="5">
    <source>
        <dbReference type="PROSITE" id="PS50212"/>
    </source>
</evidence>
<feature type="compositionally biased region" description="Polar residues" evidence="3">
    <location>
        <begin position="46"/>
        <end position="77"/>
    </location>
</feature>
<keyword evidence="7" id="KW-1185">Reference proteome</keyword>
<sequence>MITATGAGASFCAVPPKRLKPKSPRNPPPNTRLNQHSRNPSPPSPLQSRSVPPHGSTPSSQSFLLSRTNSLPTTIKPSSDRHLSLLDTEDFDRTSGQHSFVEEDFFGLHPLSASSLESGHEPPSPRSFYSAATTSSASTTKAGGGRSSEEEYSVTPIPPTQLQQPPSLKENRKLGRPARPSSPPSSSSSSLGNRVASGSSSRSHGIGSFASYSSSHLSGHSPTLGPQHGEQTIIRDFENMSPNNSIRDLCIAVVGAKDVGKSTFIQKAYDLKAPPNEDAVTAKLMTVERSLCTVKLVEIDLAKLDLDSQQLIWPRTVDGQRLPFVDGVFILYDVTNPASIAKLPESLDAFARAALPTLVVSCKCDAPQRQLNPNSIEQVGIVGGYDTMQTSGTSPDSQKKCLAVILGMIARKNEKSPRNLNGRRRANSSATNNSRTTSPRPSTARSGHSRASSEFSTTYMKEYPEVATQSAHAAQARIPRSPINPALGALGIHSSSSSLSTNSLSADTRGQQSSGGSAPQITLSASPGPLLEVVSTSPFSMQQPQGAHQTQNGSPLTCASSNDTDRGRNSFLDMDDENDGLKDVDDIPILEREGGIEDFEEEKTTPSKGFTFDELVDRLLRQHMSRGDQDFTTIFLCFYRKFAPPRDLLNAILERFERSSCDQIALHRISAQLRYCNILHQWVSTHPGDFAHPKTRQRLLNFLDVISSNRRLALLVCEMKQTLGQGIEDEDGVWARSDSDTERKDSLRSFLTTHSVTDSLVEGEGGYIGIRTTSEGNLQIPSDKESNLQASEVMSSASVRTCDATSSAHQPLLQKPGDSVLDGATMWKEQYDLFMSIPDDEIAAELTRIDWLEFSSIRCRDLVRHVSIPADQKEKYPSLTHVNRMISHFNHVAYWVASVILEKPKAKHRARALEKFMNVAWTLRHMNNYNALGAVIAGINGTAVHRLSLTRELVNPSTHRQFMRLELLMGTHMSHSKYRLAWENTSTERIPFIPLHRRDLVSADEGNRTFLADGDKINWNKFQVMGDVLMVIVKSQATPYRELIRNHIVEKLITDAVLRMNDDELYERSVQLENVGGGEKTRRRIWFQR</sequence>
<dbReference type="AlphaFoldDB" id="A0A3N4K517"/>